<dbReference type="PANTHER" id="PTHR46487">
    <property type="entry name" value="DNA REPAIR PROTEIN XRCC3"/>
    <property type="match status" value="1"/>
</dbReference>
<evidence type="ECO:0000313" key="3">
    <source>
        <dbReference type="Proteomes" id="UP000041254"/>
    </source>
</evidence>
<dbReference type="InterPro" id="IPR020588">
    <property type="entry name" value="RecA_ATP-bd"/>
</dbReference>
<dbReference type="GO" id="GO:0045003">
    <property type="term" value="P:double-strand break repair via synthesis-dependent strand annealing"/>
    <property type="evidence" value="ECO:0007669"/>
    <property type="project" value="TreeGrafter"/>
</dbReference>
<accession>A0A0G4EQB6</accession>
<dbReference type="PANTHER" id="PTHR46487:SF1">
    <property type="entry name" value="DNA REPAIR PROTEIN XRCC3"/>
    <property type="match status" value="1"/>
</dbReference>
<dbReference type="OrthoDB" id="361428at2759"/>
<dbReference type="GO" id="GO:0071140">
    <property type="term" value="P:resolution of mitotic recombination intermediates"/>
    <property type="evidence" value="ECO:0007669"/>
    <property type="project" value="TreeGrafter"/>
</dbReference>
<dbReference type="VEuPathDB" id="CryptoDB:Vbra_20703"/>
<dbReference type="InterPro" id="IPR013632">
    <property type="entry name" value="Rad51_C"/>
</dbReference>
<dbReference type="GO" id="GO:0033065">
    <property type="term" value="C:Rad51C-XRCC3 complex"/>
    <property type="evidence" value="ECO:0007669"/>
    <property type="project" value="TreeGrafter"/>
</dbReference>
<dbReference type="PROSITE" id="PS50162">
    <property type="entry name" value="RECA_2"/>
    <property type="match status" value="1"/>
</dbReference>
<feature type="domain" description="RecA family profile 1" evidence="1">
    <location>
        <begin position="14"/>
        <end position="213"/>
    </location>
</feature>
<evidence type="ECO:0000259" key="1">
    <source>
        <dbReference type="PROSITE" id="PS50162"/>
    </source>
</evidence>
<protein>
    <recommendedName>
        <fullName evidence="1">RecA family profile 1 domain-containing protein</fullName>
    </recommendedName>
</protein>
<proteinExistence type="predicted"/>
<organism evidence="2 3">
    <name type="scientific">Vitrella brassicaformis (strain CCMP3155)</name>
    <dbReference type="NCBI Taxonomy" id="1169540"/>
    <lineage>
        <taxon>Eukaryota</taxon>
        <taxon>Sar</taxon>
        <taxon>Alveolata</taxon>
        <taxon>Colpodellida</taxon>
        <taxon>Vitrellaceae</taxon>
        <taxon>Vitrella</taxon>
    </lineage>
</organism>
<dbReference type="GO" id="GO:0000400">
    <property type="term" value="F:four-way junction DNA binding"/>
    <property type="evidence" value="ECO:0007669"/>
    <property type="project" value="TreeGrafter"/>
</dbReference>
<dbReference type="Pfam" id="PF08423">
    <property type="entry name" value="Rad51"/>
    <property type="match status" value="1"/>
</dbReference>
<dbReference type="GO" id="GO:0000722">
    <property type="term" value="P:telomere maintenance via recombination"/>
    <property type="evidence" value="ECO:0007669"/>
    <property type="project" value="TreeGrafter"/>
</dbReference>
<dbReference type="GO" id="GO:0140664">
    <property type="term" value="F:ATP-dependent DNA damage sensor activity"/>
    <property type="evidence" value="ECO:0007669"/>
    <property type="project" value="InterPro"/>
</dbReference>
<name>A0A0G4EQB6_VITBC</name>
<dbReference type="OMA" id="MTLMINT"/>
<dbReference type="STRING" id="1169540.A0A0G4EQB6"/>
<dbReference type="PhylomeDB" id="A0A0G4EQB6"/>
<sequence length="295" mass="32343">MDEWWPCWSLFFCGRKKLAFGVRAIDQILLGGIPSGCIAEITGEAGSGKTQTAMHLTAQALVSQLDVPSSGRQPTDAAVYYIYTEGSLPAERLSPIVESSVRRHYASRGVAGGELEERVQHCVGKLMDRIYVEHVEDEGRLSYVLSSKIPLLMSVFKVVLVVIDSIAAIFRVPQRGLNRDGLAARSESLFILASLLKRIAANHSAWVVVTNQVSLAQLPRGFRGDANQSHAMVRPTLGMAWSTCVNCRMMLSKARWSGGREVAPRQFHLEFAPHAHPERCGFRIGNGGIEGVEEA</sequence>
<dbReference type="InterPro" id="IPR027417">
    <property type="entry name" value="P-loop_NTPase"/>
</dbReference>
<evidence type="ECO:0000313" key="2">
    <source>
        <dbReference type="EMBL" id="CEL99651.1"/>
    </source>
</evidence>
<dbReference type="Proteomes" id="UP000041254">
    <property type="component" value="Unassembled WGS sequence"/>
</dbReference>
<dbReference type="GO" id="GO:0090656">
    <property type="term" value="P:t-circle formation"/>
    <property type="evidence" value="ECO:0007669"/>
    <property type="project" value="TreeGrafter"/>
</dbReference>
<keyword evidence="3" id="KW-1185">Reference proteome</keyword>
<gene>
    <name evidence="2" type="ORF">Vbra_20703</name>
</gene>
<dbReference type="EMBL" id="CDMY01000285">
    <property type="protein sequence ID" value="CEL99651.1"/>
    <property type="molecule type" value="Genomic_DNA"/>
</dbReference>
<dbReference type="Gene3D" id="3.40.50.300">
    <property type="entry name" value="P-loop containing nucleotide triphosphate hydrolases"/>
    <property type="match status" value="1"/>
</dbReference>
<reference evidence="2 3" key="1">
    <citation type="submission" date="2014-11" db="EMBL/GenBank/DDBJ databases">
        <authorList>
            <person name="Zhu J."/>
            <person name="Qi W."/>
            <person name="Song R."/>
        </authorList>
    </citation>
    <scope>NUCLEOTIDE SEQUENCE [LARGE SCALE GENOMIC DNA]</scope>
</reference>
<dbReference type="AlphaFoldDB" id="A0A0G4EQB6"/>
<dbReference type="GO" id="GO:0005524">
    <property type="term" value="F:ATP binding"/>
    <property type="evidence" value="ECO:0007669"/>
    <property type="project" value="InterPro"/>
</dbReference>
<dbReference type="GO" id="GO:0005657">
    <property type="term" value="C:replication fork"/>
    <property type="evidence" value="ECO:0007669"/>
    <property type="project" value="TreeGrafter"/>
</dbReference>
<dbReference type="InParanoid" id="A0A0G4EQB6"/>
<dbReference type="SUPFAM" id="SSF52540">
    <property type="entry name" value="P-loop containing nucleoside triphosphate hydrolases"/>
    <property type="match status" value="1"/>
</dbReference>